<accession>A0ABU5EB50</accession>
<dbReference type="NCBIfam" id="NF003322">
    <property type="entry name" value="PRK04334.1-2"/>
    <property type="match status" value="1"/>
</dbReference>
<dbReference type="PIRSF" id="PIRSF006421">
    <property type="entry name" value="UCP006421"/>
    <property type="match status" value="1"/>
</dbReference>
<comment type="caution">
    <text evidence="1">The sequence shown here is derived from an EMBL/GenBank/DDBJ whole genome shotgun (WGS) entry which is preliminary data.</text>
</comment>
<dbReference type="InterPro" id="IPR003374">
    <property type="entry name" value="ApbE-like_sf"/>
</dbReference>
<dbReference type="Gene3D" id="3.10.520.10">
    <property type="entry name" value="ApbE-like domains"/>
    <property type="match status" value="1"/>
</dbReference>
<sequence>MTIHCAMLPDGRRLHLQHGPIDLVIEAWGEPAEVGTAYGQAAACFQHVLHSLVAELPVLRQAIGSSKPTLRDPVAQHMLEACWPYRADFITPMAAVAGAVADHVLAALLAGRRLRKAYVNNGGDIAIHLTPGEFFDCGLVADLALPRLFGKMHITSEWGVGGLATSGAATKGNGGRSFSFGIADSVTVLAINAAAADAAASMIANAVDLPAHPSIDRQPASAQDPDSDLGARLVTMKVPPLGDVEIEAALARGLVLAEELRQRGLIEAAVLTLQGQLKICGAEQQLLSAA</sequence>
<keyword evidence="2" id="KW-1185">Reference proteome</keyword>
<dbReference type="InterPro" id="IPR007183">
    <property type="entry name" value="UPF0280"/>
</dbReference>
<dbReference type="EMBL" id="JAXCLW010000002">
    <property type="protein sequence ID" value="MDY0882800.1"/>
    <property type="molecule type" value="Genomic_DNA"/>
</dbReference>
<evidence type="ECO:0000313" key="2">
    <source>
        <dbReference type="Proteomes" id="UP001279642"/>
    </source>
</evidence>
<protein>
    <submittedName>
        <fullName evidence="1">UPF0280 family protein</fullName>
    </submittedName>
</protein>
<dbReference type="SUPFAM" id="SSF143631">
    <property type="entry name" value="ApbE-like"/>
    <property type="match status" value="1"/>
</dbReference>
<organism evidence="1 2">
    <name type="scientific">Dongia soli</name>
    <dbReference type="NCBI Taxonomy" id="600628"/>
    <lineage>
        <taxon>Bacteria</taxon>
        <taxon>Pseudomonadati</taxon>
        <taxon>Pseudomonadota</taxon>
        <taxon>Alphaproteobacteria</taxon>
        <taxon>Rhodospirillales</taxon>
        <taxon>Dongiaceae</taxon>
        <taxon>Dongia</taxon>
    </lineage>
</organism>
<gene>
    <name evidence="1" type="ORF">SMD27_08090</name>
</gene>
<dbReference type="RefSeq" id="WP_320507861.1">
    <property type="nucleotide sequence ID" value="NZ_JAXCLW010000002.1"/>
</dbReference>
<name>A0ABU5EB50_9PROT</name>
<reference evidence="1 2" key="1">
    <citation type="journal article" date="2016" name="Antonie Van Leeuwenhoek">
        <title>Dongia soli sp. nov., isolated from soil from Dokdo, Korea.</title>
        <authorList>
            <person name="Kim D.U."/>
            <person name="Lee H."/>
            <person name="Kim H."/>
            <person name="Kim S.G."/>
            <person name="Ka J.O."/>
        </authorList>
    </citation>
    <scope>NUCLEOTIDE SEQUENCE [LARGE SCALE GENOMIC DNA]</scope>
    <source>
        <strain evidence="1 2">D78</strain>
    </source>
</reference>
<evidence type="ECO:0000313" key="1">
    <source>
        <dbReference type="EMBL" id="MDY0882800.1"/>
    </source>
</evidence>
<dbReference type="Proteomes" id="UP001279642">
    <property type="component" value="Unassembled WGS sequence"/>
</dbReference>
<proteinExistence type="predicted"/>